<dbReference type="KEGG" id="ppi:YSA_02139"/>
<gene>
    <name evidence="1" type="ORF">YSA_02139</name>
</gene>
<proteinExistence type="predicted"/>
<sequence length="74" mass="7924">MQSDGSFSVSSTLACIMDLNARGNNQAMAFTSWLHLPQRGSAAKLMRLIILPIIPFLTAPSVGTAYDEGLLISL</sequence>
<protein>
    <submittedName>
        <fullName evidence="1">Uncharacterized protein</fullName>
    </submittedName>
</protein>
<reference evidence="1 2" key="1">
    <citation type="journal article" date="2012" name="J. Bacteriol.">
        <title>Complete Genome Sequence of the Naphthalene-Degrading Pseudomonas putida Strain ND6.</title>
        <authorList>
            <person name="Li S."/>
            <person name="Zhao H."/>
            <person name="Li Y."/>
            <person name="Niu S."/>
            <person name="Cai B."/>
        </authorList>
    </citation>
    <scope>NUCLEOTIDE SEQUENCE [LARGE SCALE GENOMIC DNA]</scope>
    <source>
        <strain evidence="1 2">ND6</strain>
    </source>
</reference>
<name>I3UR08_PSEPU</name>
<dbReference type="Proteomes" id="UP000005268">
    <property type="component" value="Chromosome"/>
</dbReference>
<dbReference type="AlphaFoldDB" id="I3UR08"/>
<dbReference type="EMBL" id="CP003588">
    <property type="protein sequence ID" value="AFK67929.1"/>
    <property type="molecule type" value="Genomic_DNA"/>
</dbReference>
<evidence type="ECO:0000313" key="2">
    <source>
        <dbReference type="Proteomes" id="UP000005268"/>
    </source>
</evidence>
<dbReference type="HOGENOM" id="CLU_2685049_0_0_6"/>
<evidence type="ECO:0000313" key="1">
    <source>
        <dbReference type="EMBL" id="AFK67929.1"/>
    </source>
</evidence>
<accession>I3UR08</accession>
<organism evidence="1 2">
    <name type="scientific">Pseudomonas putida ND6</name>
    <dbReference type="NCBI Taxonomy" id="231023"/>
    <lineage>
        <taxon>Bacteria</taxon>
        <taxon>Pseudomonadati</taxon>
        <taxon>Pseudomonadota</taxon>
        <taxon>Gammaproteobacteria</taxon>
        <taxon>Pseudomonadales</taxon>
        <taxon>Pseudomonadaceae</taxon>
        <taxon>Pseudomonas</taxon>
    </lineage>
</organism>